<reference evidence="9" key="1">
    <citation type="submission" date="2025-08" db="UniProtKB">
        <authorList>
            <consortium name="RefSeq"/>
        </authorList>
    </citation>
    <scope>IDENTIFICATION</scope>
    <source>
        <tissue evidence="9">Tentacle</tissue>
    </source>
</reference>
<dbReference type="SUPFAM" id="SSF81321">
    <property type="entry name" value="Family A G protein-coupled receptor-like"/>
    <property type="match status" value="1"/>
</dbReference>
<evidence type="ECO:0000313" key="9">
    <source>
        <dbReference type="RefSeq" id="XP_031565750.1"/>
    </source>
</evidence>
<dbReference type="AlphaFoldDB" id="A0A6P8IG73"/>
<dbReference type="SMART" id="SM01381">
    <property type="entry name" value="7TM_GPCR_Srsx"/>
    <property type="match status" value="1"/>
</dbReference>
<dbReference type="GeneID" id="116300922"/>
<keyword evidence="4 6" id="KW-1133">Transmembrane helix</keyword>
<evidence type="ECO:0000256" key="3">
    <source>
        <dbReference type="ARBA" id="ARBA00022692"/>
    </source>
</evidence>
<name>A0A6P8IG73_ACTTE</name>
<dbReference type="InterPro" id="IPR017452">
    <property type="entry name" value="GPCR_Rhodpsn_7TM"/>
</dbReference>
<feature type="transmembrane region" description="Helical" evidence="6">
    <location>
        <begin position="262"/>
        <end position="286"/>
    </location>
</feature>
<dbReference type="GO" id="GO:0005886">
    <property type="term" value="C:plasma membrane"/>
    <property type="evidence" value="ECO:0007669"/>
    <property type="project" value="UniProtKB-SubCell"/>
</dbReference>
<dbReference type="GO" id="GO:0004930">
    <property type="term" value="F:G protein-coupled receptor activity"/>
    <property type="evidence" value="ECO:0007669"/>
    <property type="project" value="InterPro"/>
</dbReference>
<dbReference type="FunCoup" id="A0A6P8IG73">
    <property type="interactions" value="454"/>
</dbReference>
<dbReference type="Gene3D" id="1.20.1070.10">
    <property type="entry name" value="Rhodopsin 7-helix transmembrane proteins"/>
    <property type="match status" value="1"/>
</dbReference>
<protein>
    <submittedName>
        <fullName evidence="9">Adenosine receptor A2b-like</fullName>
    </submittedName>
</protein>
<evidence type="ECO:0000256" key="2">
    <source>
        <dbReference type="ARBA" id="ARBA00022475"/>
    </source>
</evidence>
<sequence>MNQTEYPDNISYVVSCGSLPCRATLIAKYIGITNTVMIVPTAAANALVIVAILTTSSLRTPSYLLLSSLAFSDLAVGLVIQPILAVLAFWVAYSHTLPSRLQKARLVITELLFFSVAFITTAISVDRYLAIRLKMQYRSVVTIPRTRRLLLLIWVASSVTVFAINMSNFFVCVVFFIICVTICLLIILVSYTMSFRALKIHCARTQPQGNLQPNSTTQSNVIDVLKYREVLKTMIILVLLIVVFSLLFYAIVFIFLEKNDGYVLIIWILTNVSYLNSIMNPVICMVRMRDLRRACRNVLRRLLPACWK</sequence>
<evidence type="ECO:0000256" key="6">
    <source>
        <dbReference type="SAM" id="Phobius"/>
    </source>
</evidence>
<dbReference type="PROSITE" id="PS50262">
    <property type="entry name" value="G_PROTEIN_RECEP_F1_2"/>
    <property type="match status" value="1"/>
</dbReference>
<feature type="transmembrane region" description="Helical" evidence="6">
    <location>
        <begin position="65"/>
        <end position="91"/>
    </location>
</feature>
<dbReference type="PRINTS" id="PR00237">
    <property type="entry name" value="GPCRRHODOPSN"/>
</dbReference>
<dbReference type="Pfam" id="PF00001">
    <property type="entry name" value="7tm_1"/>
    <property type="match status" value="1"/>
</dbReference>
<keyword evidence="3 6" id="KW-0812">Transmembrane</keyword>
<comment type="subcellular location">
    <subcellularLocation>
        <location evidence="1">Cell membrane</location>
        <topology evidence="1">Multi-pass membrane protein</topology>
    </subcellularLocation>
</comment>
<evidence type="ECO:0000313" key="8">
    <source>
        <dbReference type="Proteomes" id="UP000515163"/>
    </source>
</evidence>
<dbReference type="RefSeq" id="XP_031565750.1">
    <property type="nucleotide sequence ID" value="XM_031709890.1"/>
</dbReference>
<dbReference type="OrthoDB" id="6376512at2759"/>
<dbReference type="PANTHER" id="PTHR22750">
    <property type="entry name" value="G-PROTEIN COUPLED RECEPTOR"/>
    <property type="match status" value="1"/>
</dbReference>
<accession>A0A6P8IG73</accession>
<dbReference type="InParanoid" id="A0A6P8IG73"/>
<dbReference type="Proteomes" id="UP000515163">
    <property type="component" value="Unplaced"/>
</dbReference>
<feature type="transmembrane region" description="Helical" evidence="6">
    <location>
        <begin position="173"/>
        <end position="191"/>
    </location>
</feature>
<keyword evidence="2" id="KW-1003">Cell membrane</keyword>
<organism evidence="8 9">
    <name type="scientific">Actinia tenebrosa</name>
    <name type="common">Australian red waratah sea anemone</name>
    <dbReference type="NCBI Taxonomy" id="6105"/>
    <lineage>
        <taxon>Eukaryota</taxon>
        <taxon>Metazoa</taxon>
        <taxon>Cnidaria</taxon>
        <taxon>Anthozoa</taxon>
        <taxon>Hexacorallia</taxon>
        <taxon>Actiniaria</taxon>
        <taxon>Actiniidae</taxon>
        <taxon>Actinia</taxon>
    </lineage>
</organism>
<feature type="transmembrane region" description="Helical" evidence="6">
    <location>
        <begin position="235"/>
        <end position="256"/>
    </location>
</feature>
<feature type="domain" description="G-protein coupled receptors family 1 profile" evidence="7">
    <location>
        <begin position="44"/>
        <end position="284"/>
    </location>
</feature>
<feature type="transmembrane region" description="Helical" evidence="6">
    <location>
        <begin position="29"/>
        <end position="53"/>
    </location>
</feature>
<evidence type="ECO:0000256" key="4">
    <source>
        <dbReference type="ARBA" id="ARBA00022989"/>
    </source>
</evidence>
<dbReference type="CDD" id="cd00637">
    <property type="entry name" value="7tm_classA_rhodopsin-like"/>
    <property type="match status" value="1"/>
</dbReference>
<keyword evidence="5 6" id="KW-0472">Membrane</keyword>
<evidence type="ECO:0000256" key="5">
    <source>
        <dbReference type="ARBA" id="ARBA00023136"/>
    </source>
</evidence>
<dbReference type="KEGG" id="aten:116300922"/>
<keyword evidence="8" id="KW-1185">Reference proteome</keyword>
<feature type="transmembrane region" description="Helical" evidence="6">
    <location>
        <begin position="111"/>
        <end position="129"/>
    </location>
</feature>
<evidence type="ECO:0000256" key="1">
    <source>
        <dbReference type="ARBA" id="ARBA00004651"/>
    </source>
</evidence>
<proteinExistence type="predicted"/>
<evidence type="ECO:0000259" key="7">
    <source>
        <dbReference type="PROSITE" id="PS50262"/>
    </source>
</evidence>
<gene>
    <name evidence="9" type="primary">LOC116300922</name>
</gene>
<dbReference type="InterPro" id="IPR000276">
    <property type="entry name" value="GPCR_Rhodpsn"/>
</dbReference>